<sequence length="53" mass="5917">MANPQRFGGFLLRSIRPVSPDTPGGQGLLGHSDRDRHYGWSRVRIAANKLTQK</sequence>
<comment type="caution">
    <text evidence="2">The sequence shown here is derived from an EMBL/GenBank/DDBJ whole genome shotgun (WGS) entry which is preliminary data.</text>
</comment>
<keyword evidence="3" id="KW-1185">Reference proteome</keyword>
<reference evidence="2 3" key="1">
    <citation type="journal article" date="2022" name="Front. Microbiol.">
        <title>High genomic differentiation and limited gene flow indicate recent cryptic speciation within the genus Laspinema (cyanobacteria).</title>
        <authorList>
            <person name="Stanojkovic A."/>
            <person name="Skoupy S."/>
            <person name="Skaloud P."/>
            <person name="Dvorak P."/>
        </authorList>
    </citation>
    <scope>NUCLEOTIDE SEQUENCE [LARGE SCALE GENOMIC DNA]</scope>
    <source>
        <strain evidence="2 3">D2a</strain>
    </source>
</reference>
<organism evidence="2 3">
    <name type="scientific">Laspinema palackyanum D2a</name>
    <dbReference type="NCBI Taxonomy" id="2953684"/>
    <lineage>
        <taxon>Bacteria</taxon>
        <taxon>Bacillati</taxon>
        <taxon>Cyanobacteriota</taxon>
        <taxon>Cyanophyceae</taxon>
        <taxon>Oscillatoriophycideae</taxon>
        <taxon>Oscillatoriales</taxon>
        <taxon>Laspinemataceae</taxon>
        <taxon>Laspinema</taxon>
        <taxon>Laspinema palackyanum</taxon>
    </lineage>
</organism>
<dbReference type="EMBL" id="JAMXFF010000032">
    <property type="protein sequence ID" value="MCT7968481.1"/>
    <property type="molecule type" value="Genomic_DNA"/>
</dbReference>
<accession>A0ABT2MYA6</accession>
<protein>
    <submittedName>
        <fullName evidence="2">Uncharacterized protein</fullName>
    </submittedName>
</protein>
<evidence type="ECO:0000313" key="3">
    <source>
        <dbReference type="Proteomes" id="UP001525890"/>
    </source>
</evidence>
<gene>
    <name evidence="2" type="ORF">NG799_19405</name>
</gene>
<evidence type="ECO:0000313" key="2">
    <source>
        <dbReference type="EMBL" id="MCT7968481.1"/>
    </source>
</evidence>
<dbReference type="RefSeq" id="WP_368007992.1">
    <property type="nucleotide sequence ID" value="NZ_JAMXFF010000032.1"/>
</dbReference>
<evidence type="ECO:0000256" key="1">
    <source>
        <dbReference type="SAM" id="MobiDB-lite"/>
    </source>
</evidence>
<feature type="region of interest" description="Disordered" evidence="1">
    <location>
        <begin position="14"/>
        <end position="33"/>
    </location>
</feature>
<name>A0ABT2MYA6_9CYAN</name>
<proteinExistence type="predicted"/>
<dbReference type="Proteomes" id="UP001525890">
    <property type="component" value="Unassembled WGS sequence"/>
</dbReference>